<dbReference type="GO" id="GO:0005524">
    <property type="term" value="F:ATP binding"/>
    <property type="evidence" value="ECO:0007669"/>
    <property type="project" value="UniProtKB-UniRule"/>
</dbReference>
<evidence type="ECO:0000256" key="19">
    <source>
        <dbReference type="PIRNR" id="PIRNR017184"/>
    </source>
</evidence>
<feature type="domain" description="YjeF N-terminal" evidence="21">
    <location>
        <begin position="9"/>
        <end position="218"/>
    </location>
</feature>
<feature type="domain" description="YjeF C-terminal" evidence="20">
    <location>
        <begin position="228"/>
        <end position="497"/>
    </location>
</feature>
<comment type="similarity">
    <text evidence="3 19">In the N-terminal section; belongs to the NnrE/AIBP family.</text>
</comment>
<feature type="binding site" evidence="17">
    <location>
        <position position="322"/>
    </location>
    <ligand>
        <name>(6S)-NADPHX</name>
        <dbReference type="ChEBI" id="CHEBI:64076"/>
    </ligand>
</feature>
<comment type="caution">
    <text evidence="17">Lacks conserved residue(s) required for the propagation of feature annotation.</text>
</comment>
<dbReference type="EMBL" id="FNOP01000014">
    <property type="protein sequence ID" value="SDX14770.1"/>
    <property type="molecule type" value="Genomic_DNA"/>
</dbReference>
<dbReference type="GO" id="GO:0110051">
    <property type="term" value="P:metabolite repair"/>
    <property type="evidence" value="ECO:0007669"/>
    <property type="project" value="TreeGrafter"/>
</dbReference>
<comment type="similarity">
    <text evidence="18">Belongs to the NnrE/AIBP family.</text>
</comment>
<feature type="binding site" evidence="17">
    <location>
        <position position="263"/>
    </location>
    <ligand>
        <name>(6S)-NADPHX</name>
        <dbReference type="ChEBI" id="CHEBI:64076"/>
    </ligand>
</feature>
<dbReference type="InterPro" id="IPR004443">
    <property type="entry name" value="YjeF_N_dom"/>
</dbReference>
<evidence type="ECO:0000256" key="9">
    <source>
        <dbReference type="ARBA" id="ARBA00022958"/>
    </source>
</evidence>
<dbReference type="CDD" id="cd01171">
    <property type="entry name" value="YXKO-related"/>
    <property type="match status" value="1"/>
</dbReference>
<dbReference type="Pfam" id="PF03853">
    <property type="entry name" value="YjeF_N"/>
    <property type="match status" value="1"/>
</dbReference>
<dbReference type="NCBIfam" id="TIGR00196">
    <property type="entry name" value="yjeF_cterm"/>
    <property type="match status" value="1"/>
</dbReference>
<feature type="binding site" evidence="17">
    <location>
        <position position="438"/>
    </location>
    <ligand>
        <name>AMP</name>
        <dbReference type="ChEBI" id="CHEBI:456215"/>
    </ligand>
</feature>
<evidence type="ECO:0000256" key="10">
    <source>
        <dbReference type="ARBA" id="ARBA00023027"/>
    </source>
</evidence>
<dbReference type="PROSITE" id="PS01050">
    <property type="entry name" value="YJEF_C_2"/>
    <property type="match status" value="1"/>
</dbReference>
<evidence type="ECO:0000256" key="2">
    <source>
        <dbReference type="ARBA" id="ARBA00000909"/>
    </source>
</evidence>
<evidence type="ECO:0000256" key="13">
    <source>
        <dbReference type="ARBA" id="ARBA00023268"/>
    </source>
</evidence>
<comment type="function">
    <text evidence="14 19">Bifunctional enzyme that catalyzes the epimerization of the S- and R-forms of NAD(P)HX and the dehydration of the S-form of NAD(P)HX at the expense of ADP, which is converted to AMP. This allows the repair of both epimers of NAD(P)HX, a damaged form of NAD(P)H that is a result of enzymatic or heat-dependent hydration.</text>
</comment>
<dbReference type="InterPro" id="IPR036652">
    <property type="entry name" value="YjeF_N_dom_sf"/>
</dbReference>
<sequence>MKLIASEAMKKVDTKAIGEMGIPEAVLIENAGRAVADAAADLMGDPREKRVILLIGKGNNGGDGLAAARFLLKRGALVTLVLAEAPESFGPGAALQYKICQSFPFTILRWEKDQNEVLQACAQADLFIDALLGTSFHGKVREPIRSLLETLQMVPVPVLAVDIPSGVEADHGYTDLALHARATVTMIAPKPGLYLYPGAGYTGKIILADLNTPPSLVLEAESNAELLTEDLVRHVLPKRPPNAHKGMNGRVGILAGSLGYAGAAELCSKAAVRAGAGLVTLYTQPEVLQPLIIKSTEVMVRPVTEASLKAFRSFDVVAAGPGAGKAPETVQYLRELLPQLSQPLVLDADGLNALAGDDALLQSLQKKIFTPHPGEMARLLGKSTGEILQDPVRAALEGAARWQAVVVLKCTPVVVALPNGQVFINTTGNEGMATGGCGDVLTGTIAALLGQGLDLGQAACCGVYLQGLAGDLAAEGGKIGLAAGDLVTHLPAALDKVKKR</sequence>
<dbReference type="PANTHER" id="PTHR12592">
    <property type="entry name" value="ATP-DEPENDENT (S)-NAD(P)H-HYDRATE DEHYDRATASE FAMILY MEMBER"/>
    <property type="match status" value="1"/>
</dbReference>
<dbReference type="Gene3D" id="3.40.1190.20">
    <property type="match status" value="1"/>
</dbReference>
<comment type="similarity">
    <text evidence="17">Belongs to the NnrD/CARKD family.</text>
</comment>
<dbReference type="InterPro" id="IPR029056">
    <property type="entry name" value="Ribokinase-like"/>
</dbReference>
<accession>A0A1H2ZBK8</accession>
<keyword evidence="10 17" id="KW-0520">NAD</keyword>
<keyword evidence="9 18" id="KW-0630">Potassium</keyword>
<keyword evidence="13" id="KW-0511">Multifunctional enzyme</keyword>
<dbReference type="GO" id="GO:0046496">
    <property type="term" value="P:nicotinamide nucleotide metabolic process"/>
    <property type="evidence" value="ECO:0007669"/>
    <property type="project" value="UniProtKB-UniRule"/>
</dbReference>
<feature type="binding site" evidence="17">
    <location>
        <position position="439"/>
    </location>
    <ligand>
        <name>(6S)-NADPHX</name>
        <dbReference type="ChEBI" id="CHEBI:64076"/>
    </ligand>
</feature>
<keyword evidence="7 17" id="KW-0067">ATP-binding</keyword>
<comment type="subunit">
    <text evidence="17">Homotetramer.</text>
</comment>
<evidence type="ECO:0000256" key="15">
    <source>
        <dbReference type="ARBA" id="ARBA00048238"/>
    </source>
</evidence>
<reference evidence="22 23" key="1">
    <citation type="submission" date="2016-10" db="EMBL/GenBank/DDBJ databases">
        <authorList>
            <person name="Varghese N."/>
            <person name="Submissions S."/>
        </authorList>
    </citation>
    <scope>NUCLEOTIDE SEQUENCE [LARGE SCALE GENOMIC DNA]</scope>
    <source>
        <strain evidence="22 23">WCC6</strain>
    </source>
</reference>
<dbReference type="EC" id="4.2.1.136" evidence="19"/>
<feature type="binding site" evidence="18">
    <location>
        <begin position="59"/>
        <end position="63"/>
    </location>
    <ligand>
        <name>(6S)-NADPHX</name>
        <dbReference type="ChEBI" id="CHEBI:64076"/>
    </ligand>
</feature>
<dbReference type="InterPro" id="IPR017953">
    <property type="entry name" value="Carbohydrate_kinase_pred_CS"/>
</dbReference>
<comment type="function">
    <text evidence="18">Catalyzes the epimerization of the S- and R-forms of NAD(P)HX, a damaged form of NAD(P)H that is a result of enzymatic or heat-dependent hydration. This is a prerequisite for the S-specific NAD(P)H-hydrate dehydratase to allow the repair of both epimers of NAD(P)HX.</text>
</comment>
<feature type="binding site" evidence="18">
    <location>
        <begin position="133"/>
        <end position="139"/>
    </location>
    <ligand>
        <name>(6S)-NADPHX</name>
        <dbReference type="ChEBI" id="CHEBI:64076"/>
    </ligand>
</feature>
<comment type="cofactor">
    <cofactor evidence="17">
        <name>Mg(2+)</name>
        <dbReference type="ChEBI" id="CHEBI:18420"/>
    </cofactor>
</comment>
<evidence type="ECO:0000256" key="12">
    <source>
        <dbReference type="ARBA" id="ARBA00023239"/>
    </source>
</evidence>
<evidence type="ECO:0000256" key="16">
    <source>
        <dbReference type="ARBA" id="ARBA00049209"/>
    </source>
</evidence>
<keyword evidence="8 17" id="KW-0521">NADP</keyword>
<dbReference type="InterPro" id="IPR030677">
    <property type="entry name" value="Nnr"/>
</dbReference>
<dbReference type="Gene3D" id="3.40.50.10260">
    <property type="entry name" value="YjeF N-terminal domain"/>
    <property type="match status" value="1"/>
</dbReference>
<evidence type="ECO:0000256" key="4">
    <source>
        <dbReference type="ARBA" id="ARBA00009524"/>
    </source>
</evidence>
<gene>
    <name evidence="18" type="primary">nnrE</name>
    <name evidence="17" type="synonym">nnrD</name>
    <name evidence="22" type="ORF">SAMN05216495_11429</name>
</gene>
<comment type="caution">
    <text evidence="22">The sequence shown here is derived from an EMBL/GenBank/DDBJ whole genome shotgun (WGS) entry which is preliminary data.</text>
</comment>
<evidence type="ECO:0000256" key="3">
    <source>
        <dbReference type="ARBA" id="ARBA00006001"/>
    </source>
</evidence>
<feature type="binding site" evidence="18">
    <location>
        <position position="165"/>
    </location>
    <ligand>
        <name>K(+)</name>
        <dbReference type="ChEBI" id="CHEBI:29103"/>
    </ligand>
</feature>
<evidence type="ECO:0000313" key="22">
    <source>
        <dbReference type="EMBL" id="SDX14770.1"/>
    </source>
</evidence>
<dbReference type="InterPro" id="IPR000631">
    <property type="entry name" value="CARKD"/>
</dbReference>
<dbReference type="PANTHER" id="PTHR12592:SF0">
    <property type="entry name" value="ATP-DEPENDENT (S)-NAD(P)H-HYDRATE DEHYDRATASE"/>
    <property type="match status" value="1"/>
</dbReference>
<keyword evidence="6 17" id="KW-0547">Nucleotide-binding</keyword>
<comment type="similarity">
    <text evidence="4 19">In the C-terminal section; belongs to the NnrD/CARKD family.</text>
</comment>
<comment type="catalytic activity">
    <reaction evidence="15 17 19">
        <text>(6S)-NADHX + ADP = AMP + phosphate + NADH + H(+)</text>
        <dbReference type="Rhea" id="RHEA:32223"/>
        <dbReference type="ChEBI" id="CHEBI:15378"/>
        <dbReference type="ChEBI" id="CHEBI:43474"/>
        <dbReference type="ChEBI" id="CHEBI:57945"/>
        <dbReference type="ChEBI" id="CHEBI:64074"/>
        <dbReference type="ChEBI" id="CHEBI:456215"/>
        <dbReference type="ChEBI" id="CHEBI:456216"/>
        <dbReference type="EC" id="4.2.1.136"/>
    </reaction>
</comment>
<dbReference type="HAMAP" id="MF_01965">
    <property type="entry name" value="NADHX_dehydratase"/>
    <property type="match status" value="1"/>
</dbReference>
<evidence type="ECO:0000256" key="7">
    <source>
        <dbReference type="ARBA" id="ARBA00022840"/>
    </source>
</evidence>
<feature type="binding site" evidence="18">
    <location>
        <position position="60"/>
    </location>
    <ligand>
        <name>K(+)</name>
        <dbReference type="ChEBI" id="CHEBI:29103"/>
    </ligand>
</feature>
<proteinExistence type="inferred from homology"/>
<comment type="function">
    <text evidence="17">Catalyzes the dehydration of the S-form of NAD(P)HX at the expense of ADP, which is converted to AMP. Together with NAD(P)HX epimerase, which catalyzes the epimerization of the S- and R-forms, the enzyme allows the repair of both epimers of NAD(P)HX, a damaged form of NAD(P)H that is a result of enzymatic or heat-dependent hydration.</text>
</comment>
<evidence type="ECO:0000256" key="11">
    <source>
        <dbReference type="ARBA" id="ARBA00023235"/>
    </source>
</evidence>
<keyword evidence="5 18" id="KW-0479">Metal-binding</keyword>
<dbReference type="RefSeq" id="WP_074707283.1">
    <property type="nucleotide sequence ID" value="NZ_CAMEFB010000003.1"/>
</dbReference>
<dbReference type="GO" id="GO:0046872">
    <property type="term" value="F:metal ion binding"/>
    <property type="evidence" value="ECO:0007669"/>
    <property type="project" value="UniProtKB-UniRule"/>
</dbReference>
<dbReference type="GO" id="GO:0052855">
    <property type="term" value="F:ADP-dependent NAD(P)H-hydrate dehydratase activity"/>
    <property type="evidence" value="ECO:0007669"/>
    <property type="project" value="UniProtKB-UniRule"/>
</dbReference>
<feature type="binding site" evidence="18">
    <location>
        <position position="129"/>
    </location>
    <ligand>
        <name>K(+)</name>
        <dbReference type="ChEBI" id="CHEBI:29103"/>
    </ligand>
</feature>
<keyword evidence="12 17" id="KW-0456">Lyase</keyword>
<dbReference type="PROSITE" id="PS51385">
    <property type="entry name" value="YJEF_N"/>
    <property type="match status" value="1"/>
</dbReference>
<dbReference type="HAMAP" id="MF_01966">
    <property type="entry name" value="NADHX_epimerase"/>
    <property type="match status" value="1"/>
</dbReference>
<evidence type="ECO:0000256" key="18">
    <source>
        <dbReference type="HAMAP-Rule" id="MF_01966"/>
    </source>
</evidence>
<feature type="binding site" evidence="17">
    <location>
        <position position="372"/>
    </location>
    <ligand>
        <name>(6S)-NADPHX</name>
        <dbReference type="ChEBI" id="CHEBI:64076"/>
    </ligand>
</feature>
<dbReference type="GO" id="GO:0052856">
    <property type="term" value="F:NAD(P)HX epimerase activity"/>
    <property type="evidence" value="ECO:0007669"/>
    <property type="project" value="UniProtKB-UniRule"/>
</dbReference>
<comment type="catalytic activity">
    <reaction evidence="16 17 19">
        <text>(6S)-NADPHX + ADP = AMP + phosphate + NADPH + H(+)</text>
        <dbReference type="Rhea" id="RHEA:32235"/>
        <dbReference type="ChEBI" id="CHEBI:15378"/>
        <dbReference type="ChEBI" id="CHEBI:43474"/>
        <dbReference type="ChEBI" id="CHEBI:57783"/>
        <dbReference type="ChEBI" id="CHEBI:64076"/>
        <dbReference type="ChEBI" id="CHEBI:456215"/>
        <dbReference type="ChEBI" id="CHEBI:456216"/>
        <dbReference type="EC" id="4.2.1.136"/>
    </reaction>
</comment>
<comment type="catalytic activity">
    <reaction evidence="2 18 19">
        <text>(6R)-NADPHX = (6S)-NADPHX</text>
        <dbReference type="Rhea" id="RHEA:32227"/>
        <dbReference type="ChEBI" id="CHEBI:64076"/>
        <dbReference type="ChEBI" id="CHEBI:64077"/>
        <dbReference type="EC" id="5.1.99.6"/>
    </reaction>
</comment>
<comment type="cofactor">
    <cofactor evidence="18 19">
        <name>K(+)</name>
        <dbReference type="ChEBI" id="CHEBI:29103"/>
    </cofactor>
    <text evidence="18 19">Binds 1 potassium ion per subunit.</text>
</comment>
<dbReference type="PROSITE" id="PS51383">
    <property type="entry name" value="YJEF_C_3"/>
    <property type="match status" value="1"/>
</dbReference>
<dbReference type="AlphaFoldDB" id="A0A1H2ZBK8"/>
<evidence type="ECO:0000256" key="5">
    <source>
        <dbReference type="ARBA" id="ARBA00022723"/>
    </source>
</evidence>
<evidence type="ECO:0000256" key="14">
    <source>
        <dbReference type="ARBA" id="ARBA00025153"/>
    </source>
</evidence>
<organism evidence="22 23">
    <name type="scientific">Acidaminococcus fermentans</name>
    <dbReference type="NCBI Taxonomy" id="905"/>
    <lineage>
        <taxon>Bacteria</taxon>
        <taxon>Bacillati</taxon>
        <taxon>Bacillota</taxon>
        <taxon>Negativicutes</taxon>
        <taxon>Acidaminococcales</taxon>
        <taxon>Acidaminococcaceae</taxon>
        <taxon>Acidaminococcus</taxon>
    </lineage>
</organism>
<evidence type="ECO:0000259" key="20">
    <source>
        <dbReference type="PROSITE" id="PS51383"/>
    </source>
</evidence>
<dbReference type="PIRSF" id="PIRSF017184">
    <property type="entry name" value="Nnr"/>
    <property type="match status" value="1"/>
</dbReference>
<dbReference type="Pfam" id="PF01256">
    <property type="entry name" value="Carb_kinase"/>
    <property type="match status" value="1"/>
</dbReference>
<dbReference type="NCBIfam" id="TIGR00197">
    <property type="entry name" value="yjeF_nterm"/>
    <property type="match status" value="1"/>
</dbReference>
<feature type="binding site" evidence="18">
    <location>
        <position position="162"/>
    </location>
    <ligand>
        <name>(6S)-NADPHX</name>
        <dbReference type="ChEBI" id="CHEBI:64076"/>
    </ligand>
</feature>
<evidence type="ECO:0000259" key="21">
    <source>
        <dbReference type="PROSITE" id="PS51385"/>
    </source>
</evidence>
<dbReference type="Proteomes" id="UP000182379">
    <property type="component" value="Unassembled WGS sequence"/>
</dbReference>
<dbReference type="SUPFAM" id="SSF64153">
    <property type="entry name" value="YjeF N-terminal domain-like"/>
    <property type="match status" value="1"/>
</dbReference>
<evidence type="ECO:0000256" key="6">
    <source>
        <dbReference type="ARBA" id="ARBA00022741"/>
    </source>
</evidence>
<evidence type="ECO:0000313" key="23">
    <source>
        <dbReference type="Proteomes" id="UP000182379"/>
    </source>
</evidence>
<comment type="catalytic activity">
    <reaction evidence="1 18 19">
        <text>(6R)-NADHX = (6S)-NADHX</text>
        <dbReference type="Rhea" id="RHEA:32215"/>
        <dbReference type="ChEBI" id="CHEBI:64074"/>
        <dbReference type="ChEBI" id="CHEBI:64075"/>
        <dbReference type="EC" id="5.1.99.6"/>
    </reaction>
</comment>
<protein>
    <recommendedName>
        <fullName evidence="19">Bifunctional NAD(P)H-hydrate repair enzyme</fullName>
    </recommendedName>
    <alternativeName>
        <fullName evidence="19">Nicotinamide nucleotide repair protein</fullName>
    </alternativeName>
    <domain>
        <recommendedName>
            <fullName evidence="19">ADP-dependent (S)-NAD(P)H-hydrate dehydratase</fullName>
            <ecNumber evidence="19">4.2.1.136</ecNumber>
        </recommendedName>
        <alternativeName>
            <fullName evidence="19">ADP-dependent NAD(P)HX dehydratase</fullName>
        </alternativeName>
    </domain>
    <domain>
        <recommendedName>
            <fullName evidence="19">NAD(P)H-hydrate epimerase</fullName>
            <ecNumber evidence="19">5.1.99.6</ecNumber>
        </recommendedName>
    </domain>
</protein>
<evidence type="ECO:0000256" key="1">
    <source>
        <dbReference type="ARBA" id="ARBA00000013"/>
    </source>
</evidence>
<dbReference type="EC" id="5.1.99.6" evidence="19"/>
<name>A0A1H2ZBK8_ACIFE</name>
<evidence type="ECO:0000256" key="8">
    <source>
        <dbReference type="ARBA" id="ARBA00022857"/>
    </source>
</evidence>
<dbReference type="SUPFAM" id="SSF53613">
    <property type="entry name" value="Ribokinase-like"/>
    <property type="match status" value="1"/>
</dbReference>
<evidence type="ECO:0000256" key="17">
    <source>
        <dbReference type="HAMAP-Rule" id="MF_01965"/>
    </source>
</evidence>
<keyword evidence="11 18" id="KW-0413">Isomerase</keyword>